<feature type="region of interest" description="Disordered" evidence="1">
    <location>
        <begin position="154"/>
        <end position="176"/>
    </location>
</feature>
<protein>
    <submittedName>
        <fullName evidence="2">Uncharacterized protein</fullName>
    </submittedName>
</protein>
<evidence type="ECO:0000256" key="1">
    <source>
        <dbReference type="SAM" id="MobiDB-lite"/>
    </source>
</evidence>
<sequence length="447" mass="51934">MSLSKCEILNMSSSKKRKCDPDNWIDKKQKAARNSGEEYRRYRGRGDIVQSKQAPSTARGCNVSLCRKEGCASLTLESTRKMHVDYYKLSYNEQSLLLLKHIQCQEITRRRINKTDQNSRKMASFSYNIDGKPVCCATLAHVFSLSDGRIRTMQGKIKSKEGTQKDGRGKHTNRPRAIDNDVRDLVREHIRSFPTIESHYGRTNTAKCSLASDLSLKKMFRLFQRDRESRNVTYSLYRKIFNSDFKLRFGVPRSDTCKKCDRYFAQLILAENDETENRIHEESSSHHMESETAYKQLATDSANSQSTTLCVDLQQVLFTPMLTHADVFYQRQLSSYNFNIRNMTKNEANMFLWNECIGKRGSKDIASCILLYVTSNFEKINEGEDRKLIVWSDRCVGQNNNRTMLCLFKFLIDRQDTVSCPVTEILHLLRRVRKNQQPWYQRTGNVS</sequence>
<dbReference type="AlphaFoldDB" id="A0A8D8SDE5"/>
<dbReference type="PANTHER" id="PTHR10773">
    <property type="entry name" value="DNA-DIRECTED RNA POLYMERASES I, II, AND III SUBUNIT RPABC2"/>
    <property type="match status" value="1"/>
</dbReference>
<organism evidence="2">
    <name type="scientific">Cacopsylla melanoneura</name>
    <dbReference type="NCBI Taxonomy" id="428564"/>
    <lineage>
        <taxon>Eukaryota</taxon>
        <taxon>Metazoa</taxon>
        <taxon>Ecdysozoa</taxon>
        <taxon>Arthropoda</taxon>
        <taxon>Hexapoda</taxon>
        <taxon>Insecta</taxon>
        <taxon>Pterygota</taxon>
        <taxon>Neoptera</taxon>
        <taxon>Paraneoptera</taxon>
        <taxon>Hemiptera</taxon>
        <taxon>Sternorrhyncha</taxon>
        <taxon>Psylloidea</taxon>
        <taxon>Psyllidae</taxon>
        <taxon>Psyllinae</taxon>
        <taxon>Cacopsylla</taxon>
    </lineage>
</organism>
<feature type="compositionally biased region" description="Basic and acidic residues" evidence="1">
    <location>
        <begin position="158"/>
        <end position="169"/>
    </location>
</feature>
<proteinExistence type="predicted"/>
<dbReference type="PANTHER" id="PTHR10773:SF19">
    <property type="match status" value="1"/>
</dbReference>
<evidence type="ECO:0000313" key="2">
    <source>
        <dbReference type="EMBL" id="CAG6666210.1"/>
    </source>
</evidence>
<dbReference type="EMBL" id="HBUF01526116">
    <property type="protein sequence ID" value="CAG6750276.1"/>
    <property type="molecule type" value="Transcribed_RNA"/>
</dbReference>
<accession>A0A8D8SDE5</accession>
<dbReference type="EMBL" id="HBUF01213345">
    <property type="protein sequence ID" value="CAG6666210.1"/>
    <property type="molecule type" value="Transcribed_RNA"/>
</dbReference>
<name>A0A8D8SDE5_9HEMI</name>
<reference evidence="2" key="1">
    <citation type="submission" date="2021-05" db="EMBL/GenBank/DDBJ databases">
        <authorList>
            <person name="Alioto T."/>
            <person name="Alioto T."/>
            <person name="Gomez Garrido J."/>
        </authorList>
    </citation>
    <scope>NUCLEOTIDE SEQUENCE</scope>
</reference>